<dbReference type="InterPro" id="IPR043128">
    <property type="entry name" value="Rev_trsase/Diguanyl_cyclase"/>
</dbReference>
<reference evidence="4" key="1">
    <citation type="submission" date="2023-07" db="EMBL/GenBank/DDBJ databases">
        <title>A chromosome-level genome assembly of Lolium multiflorum.</title>
        <authorList>
            <person name="Chen Y."/>
            <person name="Copetti D."/>
            <person name="Kolliker R."/>
            <person name="Studer B."/>
        </authorList>
    </citation>
    <scope>NUCLEOTIDE SEQUENCE</scope>
    <source>
        <strain evidence="4">02402/16</strain>
        <tissue evidence="4">Leaf</tissue>
    </source>
</reference>
<dbReference type="InterPro" id="IPR043502">
    <property type="entry name" value="DNA/RNA_pol_sf"/>
</dbReference>
<evidence type="ECO:0008006" key="6">
    <source>
        <dbReference type="Google" id="ProtNLM"/>
    </source>
</evidence>
<proteinExistence type="predicted"/>
<feature type="compositionally biased region" description="Basic and acidic residues" evidence="1">
    <location>
        <begin position="667"/>
        <end position="685"/>
    </location>
</feature>
<evidence type="ECO:0000313" key="5">
    <source>
        <dbReference type="Proteomes" id="UP001231189"/>
    </source>
</evidence>
<organism evidence="4 5">
    <name type="scientific">Lolium multiflorum</name>
    <name type="common">Italian ryegrass</name>
    <name type="synonym">Lolium perenne subsp. multiflorum</name>
    <dbReference type="NCBI Taxonomy" id="4521"/>
    <lineage>
        <taxon>Eukaryota</taxon>
        <taxon>Viridiplantae</taxon>
        <taxon>Streptophyta</taxon>
        <taxon>Embryophyta</taxon>
        <taxon>Tracheophyta</taxon>
        <taxon>Spermatophyta</taxon>
        <taxon>Magnoliopsida</taxon>
        <taxon>Liliopsida</taxon>
        <taxon>Poales</taxon>
        <taxon>Poaceae</taxon>
        <taxon>BOP clade</taxon>
        <taxon>Pooideae</taxon>
        <taxon>Poodae</taxon>
        <taxon>Poeae</taxon>
        <taxon>Poeae Chloroplast Group 2 (Poeae type)</taxon>
        <taxon>Loliodinae</taxon>
        <taxon>Loliinae</taxon>
        <taxon>Lolium</taxon>
    </lineage>
</organism>
<feature type="compositionally biased region" description="Polar residues" evidence="1">
    <location>
        <begin position="316"/>
        <end position="332"/>
    </location>
</feature>
<protein>
    <recommendedName>
        <fullName evidence="6">RNase H type-1 domain-containing protein</fullName>
    </recommendedName>
</protein>
<evidence type="ECO:0000259" key="2">
    <source>
        <dbReference type="Pfam" id="PF13456"/>
    </source>
</evidence>
<feature type="compositionally biased region" description="Acidic residues" evidence="1">
    <location>
        <begin position="1003"/>
        <end position="1015"/>
    </location>
</feature>
<feature type="domain" description="Reverse transcriptase/retrotransposon-derived protein RNase H-like" evidence="3">
    <location>
        <begin position="1277"/>
        <end position="1381"/>
    </location>
</feature>
<dbReference type="EMBL" id="JAUUTY010000006">
    <property type="protein sequence ID" value="KAK1620393.1"/>
    <property type="molecule type" value="Genomic_DNA"/>
</dbReference>
<dbReference type="Gene3D" id="3.30.420.10">
    <property type="entry name" value="Ribonuclease H-like superfamily/Ribonuclease H"/>
    <property type="match status" value="1"/>
</dbReference>
<feature type="compositionally biased region" description="Pro residues" evidence="1">
    <location>
        <begin position="725"/>
        <end position="736"/>
    </location>
</feature>
<evidence type="ECO:0000259" key="3">
    <source>
        <dbReference type="Pfam" id="PF17919"/>
    </source>
</evidence>
<dbReference type="InterPro" id="IPR002156">
    <property type="entry name" value="RNaseH_domain"/>
</dbReference>
<feature type="region of interest" description="Disordered" evidence="1">
    <location>
        <begin position="917"/>
        <end position="1030"/>
    </location>
</feature>
<dbReference type="GO" id="GO:0004523">
    <property type="term" value="F:RNA-DNA hybrid ribonuclease activity"/>
    <property type="evidence" value="ECO:0007669"/>
    <property type="project" value="InterPro"/>
</dbReference>
<dbReference type="Pfam" id="PF02992">
    <property type="entry name" value="Transposase_21"/>
    <property type="match status" value="1"/>
</dbReference>
<dbReference type="PANTHER" id="PTHR48475">
    <property type="entry name" value="RIBONUCLEASE H"/>
    <property type="match status" value="1"/>
</dbReference>
<dbReference type="Pfam" id="PF13456">
    <property type="entry name" value="RVT_3"/>
    <property type="match status" value="1"/>
</dbReference>
<keyword evidence="5" id="KW-1185">Reference proteome</keyword>
<feature type="region of interest" description="Disordered" evidence="1">
    <location>
        <begin position="268"/>
        <end position="292"/>
    </location>
</feature>
<feature type="region of interest" description="Disordered" evidence="1">
    <location>
        <begin position="640"/>
        <end position="857"/>
    </location>
</feature>
<dbReference type="PANTHER" id="PTHR48475:SF1">
    <property type="entry name" value="RNASE H TYPE-1 DOMAIN-CONTAINING PROTEIN"/>
    <property type="match status" value="1"/>
</dbReference>
<dbReference type="InterPro" id="IPR004242">
    <property type="entry name" value="Transposase_21"/>
</dbReference>
<sequence length="1631" mass="182752">MVRDHLLMRGFMDGYRWEGDEDDYEFVHGISTRNKEGGDQDVEDLGHDQDVEDPGDDHDHNVGDPGPDDEEDQDGGHHDDHEDEDDGPSSMDWVQDPYLQELLLKQTSNARAAAREKAKMDQLEVDAVTPLYEGCRPEDTRLKVTLMALEMKVKHKMTDTSFNDNMSFWQERLPKGNTCPTSIEEAKKIVCPLDLPHVKYHVCLNDCIIYRNEHAECTICPVCGVSRYKKGKKAPRKVVWYFPITPRLQRYFADPKQAKLMRWHAEMRKGEDDADDPDKKKKDRMLRHPSDASQWNALNLEYPEFGDDPRNIRLGASTNGVNPFGSQSSTHSVVDPPGSPGVREAKVFVHFIAHTAGAAPQEIGAGPVQDEAPNAVAPDQQEAVGESDAPGPEGAGNPEESILGNLSPMSGDSMDTEEFDRKVKEYGYGEQPDVESAQPMQVLATVAQLDQQEPEDENTASDPGPSNIGSPLDRGLPYEDVLSPEEIVAQARMDLVAKSDVLNKPITPGDAADPEALEATRKEMLATAKKFANTAAAILDEREEAAHLMDRFERQDREITATLEQVKSMRKEWEVKMTYAQAEADRIIREAIPPRRINFATPVEQQPLATPKDNMQKAAEILNKKDEEIDIDYVRKLVASAMQQQSKADTSRRLESNPDHCVSTAQKDARINRHPDDESRTGSTERRRKAREHPNPIPVPSKTPPSDPKKGKDAMYTGRNKYRDPSPPPNVYPRPPPPRRRSPAGNTKPHGAGGINIRDNMPPPRTRARTPEPRRNQNNDHEPEPRRSRNNDREQEPRRSRNAEREPEPHKSRNDGGDYHQGEGSHRSRSEPREDRRDSEGGSKKSYRPPRRNECENVDNRTAMHAFIGGLQRGGLLRHKLTCLVNANKLTLDDMITIASDHTAADDDAGGDLAATAIPLHQQKKNRDNGNTSGHKRKNPPDDQKSGGSEMVAMAFQRGGSGGGRGGRGGGAGRGQHGLRIQASRKHRPRGKGGKGKNKDKEEDSSEAMDEDDNSPDPKAGSAGKSNPFEKKSVGAYHTFLGTPTVRATKSATRILNATVPAVPQYVRWSEVPCTFDREDHPVIVPKECYALVVSPRIDGYDFSKCLMDGGASLNIMYLETLERMNLTKEQLKHSTTEFHGVVPPSDMSGVPRELAEHYLNINPGAKPVKQAMRRFGDKKRRAIGMELAKLLEAGATYQRTMQRCLKDQIGRNVHAYVDDIAVMTRKGSDLISDLTETFENLRRYKMMLNPLKFVSRLGEKALPLYKLLKKTDKFVWDEAADAALQGLKDILTSPPILAAPGESEPMLLYLAATNKVISLVIVVERKEEGHEYDVQRPVYYISEVLTESKQRYPHFQKLAYGVFLGSRKLRHYFQEHPVTVVSKAPLSTILNNADATGRTAKWGIELSAFDINYKARTAVKSQVLADFVADWTEAPDANLEPEPETWVMHFDGSKQHQGSGAGVTLKSPTGEELQYVLQIHFEATNNMAEYEALLHGLRIAKEIGIKHIICCGDSDLVAQQVAGTWNARNSVMAAYETKLTRSPNISSDTKSRDLVLRLRQVKDHKLQSPWEGPFIVSKVLHNGSYYLVDFRELKDRPANWHRKRKREDPDDIYDETDRPWNIAQLRPFYT</sequence>
<evidence type="ECO:0000256" key="1">
    <source>
        <dbReference type="SAM" id="MobiDB-lite"/>
    </source>
</evidence>
<dbReference type="GO" id="GO:0003676">
    <property type="term" value="F:nucleic acid binding"/>
    <property type="evidence" value="ECO:0007669"/>
    <property type="project" value="InterPro"/>
</dbReference>
<feature type="domain" description="RNase H type-1" evidence="2">
    <location>
        <begin position="1451"/>
        <end position="1534"/>
    </location>
</feature>
<feature type="compositionally biased region" description="Basic and acidic residues" evidence="1">
    <location>
        <begin position="769"/>
        <end position="843"/>
    </location>
</feature>
<feature type="region of interest" description="Disordered" evidence="1">
    <location>
        <begin position="311"/>
        <end position="339"/>
    </location>
</feature>
<feature type="compositionally biased region" description="Gly residues" evidence="1">
    <location>
        <begin position="959"/>
        <end position="976"/>
    </location>
</feature>
<accession>A0AAD8REX8</accession>
<comment type="caution">
    <text evidence="4">The sequence shown here is derived from an EMBL/GenBank/DDBJ whole genome shotgun (WGS) entry which is preliminary data.</text>
</comment>
<dbReference type="InterPro" id="IPR041577">
    <property type="entry name" value="RT_RNaseH_2"/>
</dbReference>
<dbReference type="InterPro" id="IPR012337">
    <property type="entry name" value="RNaseH-like_sf"/>
</dbReference>
<dbReference type="InterPro" id="IPR036397">
    <property type="entry name" value="RNaseH_sf"/>
</dbReference>
<gene>
    <name evidence="4" type="ORF">QYE76_025910</name>
</gene>
<feature type="compositionally biased region" description="Pro residues" evidence="1">
    <location>
        <begin position="695"/>
        <end position="706"/>
    </location>
</feature>
<feature type="compositionally biased region" description="Basic residues" evidence="1">
    <location>
        <begin position="983"/>
        <end position="996"/>
    </location>
</feature>
<evidence type="ECO:0000313" key="4">
    <source>
        <dbReference type="EMBL" id="KAK1620393.1"/>
    </source>
</evidence>
<dbReference type="Gene3D" id="3.30.70.270">
    <property type="match status" value="1"/>
</dbReference>
<feature type="region of interest" description="Disordered" evidence="1">
    <location>
        <begin position="360"/>
        <end position="481"/>
    </location>
</feature>
<dbReference type="SUPFAM" id="SSF56672">
    <property type="entry name" value="DNA/RNA polymerases"/>
    <property type="match status" value="1"/>
</dbReference>
<dbReference type="Pfam" id="PF17919">
    <property type="entry name" value="RT_RNaseH_2"/>
    <property type="match status" value="1"/>
</dbReference>
<feature type="region of interest" description="Disordered" evidence="1">
    <location>
        <begin position="28"/>
        <end position="93"/>
    </location>
</feature>
<feature type="compositionally biased region" description="Basic and acidic residues" evidence="1">
    <location>
        <begin position="649"/>
        <end position="658"/>
    </location>
</feature>
<feature type="compositionally biased region" description="Basic and acidic residues" evidence="1">
    <location>
        <begin position="33"/>
        <end position="49"/>
    </location>
</feature>
<name>A0AAD8REX8_LOLMU</name>
<dbReference type="Proteomes" id="UP001231189">
    <property type="component" value="Unassembled WGS sequence"/>
</dbReference>
<dbReference type="SUPFAM" id="SSF53098">
    <property type="entry name" value="Ribonuclease H-like"/>
    <property type="match status" value="1"/>
</dbReference>
<dbReference type="CDD" id="cd09279">
    <property type="entry name" value="RNase_HI_like"/>
    <property type="match status" value="1"/>
</dbReference>